<evidence type="ECO:0000259" key="2">
    <source>
        <dbReference type="PROSITE" id="PS50837"/>
    </source>
</evidence>
<sequence>MTAVRALLVGVVMVGVVAGVAVLTGGDPLDTMDKVSSVGAFAVAVMAVVVAWRQRPRAHKAAPRMWPSRHRHRYFTWLIARNRDLDIRGLGTQGPYSLEVENVYVDVSLVPRPIHQATGDPLAKVSDEPMKRREVWSFLTEWPPRTLAIVGPPGGGKTTLLKHLTLALASGRPPTRSLGGRIPVFLAIRDQARAISENPDLPLVRPLTATMPKELAGAGSWVERQLRNGNCLIMFDGLDEVADPVQRRLVSAWVERQIAAHHTNGFVITSRPYGYQNNPLTSADVLQVRPFTDDQIERFILRWYTATGVRRTGRRDDVVLSDARQQADDLLQRLRDNLHLYELAVNPLLLTMIAHVHNYRGVLPGGRAELYREICQVFLGGRQAAKGLTSDLTADQRESVLRQLALEMMKARKRDIEEGAAARLIRAQLARVAPGVQPEVFLTETEQQSGLLLQRESGVYAFAHLTFQEYLAAVRLRERGRDTFLAERTDDQWWREVTLLYCANTDAGTIVEACLREDSARSLLLASDCAEVARELDPLIRDRLEQVLSAGAQSADVDRAAVVGEVMLVRKLRRVRRLGAGVVLVDAPITNAEFDLFLRVTMAPEHWPVHWTSSIAVRHPDLPVTGLTSSAKVPFCSWASSVTEWSYEAESTPGAAFDFDPDALDSLGTQVVDCLSYAKISGNYRRSKDIFLGGVMSPAGGVGPGGKEIVEQLSDEMRLVTEADLSRGIQRISDRLRAEENWFEALRLLSEVQSFWFHWQRDPAREPVDLMPLLVSVCRLAESAGGSPRPSLFPEVVAVLDSAVMLYWWASGAVTPTDQFWLRRG</sequence>
<gene>
    <name evidence="3" type="ORF">SAMN06264365_114177</name>
</gene>
<dbReference type="InterPro" id="IPR027417">
    <property type="entry name" value="P-loop_NTPase"/>
</dbReference>
<evidence type="ECO:0000256" key="1">
    <source>
        <dbReference type="SAM" id="Phobius"/>
    </source>
</evidence>
<keyword evidence="1" id="KW-0812">Transmembrane</keyword>
<accession>A0A239E147</accession>
<dbReference type="SUPFAM" id="SSF52540">
    <property type="entry name" value="P-loop containing nucleoside triphosphate hydrolases"/>
    <property type="match status" value="1"/>
</dbReference>
<dbReference type="Proteomes" id="UP000198415">
    <property type="component" value="Unassembled WGS sequence"/>
</dbReference>
<feature type="transmembrane region" description="Helical" evidence="1">
    <location>
        <begin position="35"/>
        <end position="52"/>
    </location>
</feature>
<keyword evidence="1" id="KW-1133">Transmembrane helix</keyword>
<keyword evidence="1" id="KW-0472">Membrane</keyword>
<feature type="domain" description="NACHT" evidence="2">
    <location>
        <begin position="145"/>
        <end position="272"/>
    </location>
</feature>
<name>A0A239E147_9ACTN</name>
<organism evidence="3 4">
    <name type="scientific">Actinoplanes regularis</name>
    <dbReference type="NCBI Taxonomy" id="52697"/>
    <lineage>
        <taxon>Bacteria</taxon>
        <taxon>Bacillati</taxon>
        <taxon>Actinomycetota</taxon>
        <taxon>Actinomycetes</taxon>
        <taxon>Micromonosporales</taxon>
        <taxon>Micromonosporaceae</taxon>
        <taxon>Actinoplanes</taxon>
    </lineage>
</organism>
<reference evidence="3 4" key="1">
    <citation type="submission" date="2017-06" db="EMBL/GenBank/DDBJ databases">
        <authorList>
            <person name="Kim H.J."/>
            <person name="Triplett B.A."/>
        </authorList>
    </citation>
    <scope>NUCLEOTIDE SEQUENCE [LARGE SCALE GENOMIC DNA]</scope>
    <source>
        <strain evidence="3 4">DSM 43151</strain>
    </source>
</reference>
<dbReference type="PANTHER" id="PTHR46844:SF1">
    <property type="entry name" value="SLR5058 PROTEIN"/>
    <property type="match status" value="1"/>
</dbReference>
<dbReference type="PANTHER" id="PTHR46844">
    <property type="entry name" value="SLR5058 PROTEIN"/>
    <property type="match status" value="1"/>
</dbReference>
<evidence type="ECO:0000313" key="3">
    <source>
        <dbReference type="EMBL" id="SNS37723.1"/>
    </source>
</evidence>
<feature type="transmembrane region" description="Helical" evidence="1">
    <location>
        <begin position="6"/>
        <end position="23"/>
    </location>
</feature>
<dbReference type="InterPro" id="IPR007111">
    <property type="entry name" value="NACHT_NTPase"/>
</dbReference>
<proteinExistence type="predicted"/>
<evidence type="ECO:0000313" key="4">
    <source>
        <dbReference type="Proteomes" id="UP000198415"/>
    </source>
</evidence>
<protein>
    <submittedName>
        <fullName evidence="3">NACHT domain-containing protein</fullName>
    </submittedName>
</protein>
<dbReference type="Gene3D" id="3.40.50.300">
    <property type="entry name" value="P-loop containing nucleotide triphosphate hydrolases"/>
    <property type="match status" value="1"/>
</dbReference>
<dbReference type="RefSeq" id="WP_089296696.1">
    <property type="nucleotide sequence ID" value="NZ_BOMU01000069.1"/>
</dbReference>
<dbReference type="AlphaFoldDB" id="A0A239E147"/>
<dbReference type="PROSITE" id="PS50837">
    <property type="entry name" value="NACHT"/>
    <property type="match status" value="1"/>
</dbReference>
<dbReference type="EMBL" id="FZNR01000014">
    <property type="protein sequence ID" value="SNS37723.1"/>
    <property type="molecule type" value="Genomic_DNA"/>
</dbReference>
<dbReference type="OrthoDB" id="135105at2"/>
<keyword evidence="4" id="KW-1185">Reference proteome</keyword>
<dbReference type="Pfam" id="PF05729">
    <property type="entry name" value="NACHT"/>
    <property type="match status" value="1"/>
</dbReference>